<evidence type="ECO:0000313" key="1">
    <source>
        <dbReference type="EMBL" id="KOM36688.1"/>
    </source>
</evidence>
<accession>A0A0L9U1I7</accession>
<name>A0A0L9U1I7_PHAAN</name>
<evidence type="ECO:0000313" key="2">
    <source>
        <dbReference type="Proteomes" id="UP000053144"/>
    </source>
</evidence>
<reference evidence="2" key="1">
    <citation type="journal article" date="2015" name="Proc. Natl. Acad. Sci. U.S.A.">
        <title>Genome sequencing of adzuki bean (Vigna angularis) provides insight into high starch and low fat accumulation and domestication.</title>
        <authorList>
            <person name="Yang K."/>
            <person name="Tian Z."/>
            <person name="Chen C."/>
            <person name="Luo L."/>
            <person name="Zhao B."/>
            <person name="Wang Z."/>
            <person name="Yu L."/>
            <person name="Li Y."/>
            <person name="Sun Y."/>
            <person name="Li W."/>
            <person name="Chen Y."/>
            <person name="Li Y."/>
            <person name="Zhang Y."/>
            <person name="Ai D."/>
            <person name="Zhao J."/>
            <person name="Shang C."/>
            <person name="Ma Y."/>
            <person name="Wu B."/>
            <person name="Wang M."/>
            <person name="Gao L."/>
            <person name="Sun D."/>
            <person name="Zhang P."/>
            <person name="Guo F."/>
            <person name="Wang W."/>
            <person name="Li Y."/>
            <person name="Wang J."/>
            <person name="Varshney R.K."/>
            <person name="Wang J."/>
            <person name="Ling H.Q."/>
            <person name="Wan P."/>
        </authorList>
    </citation>
    <scope>NUCLEOTIDE SEQUENCE</scope>
    <source>
        <strain evidence="2">cv. Jingnong 6</strain>
    </source>
</reference>
<proteinExistence type="predicted"/>
<dbReference type="Gramene" id="KOM36688">
    <property type="protein sequence ID" value="KOM36688"/>
    <property type="gene ID" value="LR48_Vigan03g006900"/>
</dbReference>
<dbReference type="EMBL" id="CM003373">
    <property type="protein sequence ID" value="KOM36688.1"/>
    <property type="molecule type" value="Genomic_DNA"/>
</dbReference>
<protein>
    <submittedName>
        <fullName evidence="1">Uncharacterized protein</fullName>
    </submittedName>
</protein>
<sequence length="276" mass="29698">MEQKGVVMVMEEAGRGEGASPGYGVAGAGHSAWRKPEGSELVSSDKVRRLVVLVKSILRLGRLKMGEEAEKSGCLHFGMGEGARKQPEEGSLLLGLRQAYRIVQMKLNAGRASPAGRASTWTSVYIGRACTLANVLDDWTSVQVLQLDERASSPGRASHAGRASPTGRASTWTSVYIGRACTLANVLDDWTSVHYLNERPNFWTSARTSVLDERPPADERPISGRACAAGRASHAAGRASSACWTSVLTLDERPLPNVLYALDERPLHAGRASLLF</sequence>
<dbReference type="Proteomes" id="UP000053144">
    <property type="component" value="Chromosome 3"/>
</dbReference>
<dbReference type="AlphaFoldDB" id="A0A0L9U1I7"/>
<organism evidence="1 2">
    <name type="scientific">Phaseolus angularis</name>
    <name type="common">Azuki bean</name>
    <name type="synonym">Vigna angularis</name>
    <dbReference type="NCBI Taxonomy" id="3914"/>
    <lineage>
        <taxon>Eukaryota</taxon>
        <taxon>Viridiplantae</taxon>
        <taxon>Streptophyta</taxon>
        <taxon>Embryophyta</taxon>
        <taxon>Tracheophyta</taxon>
        <taxon>Spermatophyta</taxon>
        <taxon>Magnoliopsida</taxon>
        <taxon>eudicotyledons</taxon>
        <taxon>Gunneridae</taxon>
        <taxon>Pentapetalae</taxon>
        <taxon>rosids</taxon>
        <taxon>fabids</taxon>
        <taxon>Fabales</taxon>
        <taxon>Fabaceae</taxon>
        <taxon>Papilionoideae</taxon>
        <taxon>50 kb inversion clade</taxon>
        <taxon>NPAAA clade</taxon>
        <taxon>indigoferoid/millettioid clade</taxon>
        <taxon>Phaseoleae</taxon>
        <taxon>Vigna</taxon>
    </lineage>
</organism>
<gene>
    <name evidence="1" type="ORF">LR48_Vigan03g006900</name>
</gene>